<dbReference type="KEGG" id="dpx:DAPPUDRAFT_347258"/>
<dbReference type="HAMAP" id="MF_00221">
    <property type="entry name" value="NRAMP"/>
    <property type="match status" value="1"/>
</dbReference>
<proteinExistence type="inferred from homology"/>
<dbReference type="GO" id="GO:0005384">
    <property type="term" value="F:manganese ion transmembrane transporter activity"/>
    <property type="evidence" value="ECO:0000318"/>
    <property type="project" value="GO_Central"/>
</dbReference>
<dbReference type="EMBL" id="GL732556">
    <property type="protein sequence ID" value="EFX78626.1"/>
    <property type="molecule type" value="Genomic_DNA"/>
</dbReference>
<evidence type="ECO:0000256" key="4">
    <source>
        <dbReference type="ARBA" id="ARBA00022692"/>
    </source>
</evidence>
<dbReference type="PANTHER" id="PTHR11706:SF33">
    <property type="entry name" value="NATURAL RESISTANCE-ASSOCIATED MACROPHAGE PROTEIN 2"/>
    <property type="match status" value="1"/>
</dbReference>
<dbReference type="Proteomes" id="UP000000305">
    <property type="component" value="Unassembled WGS sequence"/>
</dbReference>
<dbReference type="GO" id="GO:0005886">
    <property type="term" value="C:plasma membrane"/>
    <property type="evidence" value="ECO:0000318"/>
    <property type="project" value="GO_Central"/>
</dbReference>
<dbReference type="OrthoDB" id="409173at2759"/>
<organism evidence="9 10">
    <name type="scientific">Daphnia pulex</name>
    <name type="common">Water flea</name>
    <dbReference type="NCBI Taxonomy" id="6669"/>
    <lineage>
        <taxon>Eukaryota</taxon>
        <taxon>Metazoa</taxon>
        <taxon>Ecdysozoa</taxon>
        <taxon>Arthropoda</taxon>
        <taxon>Crustacea</taxon>
        <taxon>Branchiopoda</taxon>
        <taxon>Diplostraca</taxon>
        <taxon>Cladocera</taxon>
        <taxon>Anomopoda</taxon>
        <taxon>Daphniidae</taxon>
        <taxon>Daphnia</taxon>
    </lineage>
</organism>
<feature type="transmembrane region" description="Helical" evidence="8">
    <location>
        <begin position="281"/>
        <end position="308"/>
    </location>
</feature>
<keyword evidence="4 8" id="KW-0812">Transmembrane</keyword>
<dbReference type="PANTHER" id="PTHR11706">
    <property type="entry name" value="SOLUTE CARRIER PROTEIN FAMILY 11 MEMBER"/>
    <property type="match status" value="1"/>
</dbReference>
<dbReference type="FunCoup" id="E9GPE6">
    <property type="interactions" value="920"/>
</dbReference>
<feature type="transmembrane region" description="Helical" evidence="8">
    <location>
        <begin position="90"/>
        <end position="111"/>
    </location>
</feature>
<feature type="transmembrane region" description="Helical" evidence="8">
    <location>
        <begin position="363"/>
        <end position="382"/>
    </location>
</feature>
<accession>E9GPE6</accession>
<evidence type="ECO:0000256" key="8">
    <source>
        <dbReference type="SAM" id="Phobius"/>
    </source>
</evidence>
<keyword evidence="10" id="KW-1185">Reference proteome</keyword>
<keyword evidence="6 8" id="KW-0472">Membrane</keyword>
<dbReference type="Pfam" id="PF01566">
    <property type="entry name" value="Nramp"/>
    <property type="match status" value="1"/>
</dbReference>
<evidence type="ECO:0000256" key="6">
    <source>
        <dbReference type="ARBA" id="ARBA00023136"/>
    </source>
</evidence>
<evidence type="ECO:0000256" key="5">
    <source>
        <dbReference type="ARBA" id="ARBA00022989"/>
    </source>
</evidence>
<feature type="transmembrane region" description="Helical" evidence="8">
    <location>
        <begin position="191"/>
        <end position="209"/>
    </location>
</feature>
<dbReference type="GO" id="GO:0010008">
    <property type="term" value="C:endosome membrane"/>
    <property type="evidence" value="ECO:0000318"/>
    <property type="project" value="GO_Central"/>
</dbReference>
<evidence type="ECO:0000313" key="10">
    <source>
        <dbReference type="Proteomes" id="UP000000305"/>
    </source>
</evidence>
<name>E9GPE6_DAPPU</name>
<comment type="similarity">
    <text evidence="2">Belongs to the NRAMP family.</text>
</comment>
<dbReference type="NCBIfam" id="NF037982">
    <property type="entry name" value="Nramp_1"/>
    <property type="match status" value="1"/>
</dbReference>
<gene>
    <name evidence="9" type="primary">MVL1</name>
    <name evidence="9" type="ORF">DAPPUDRAFT_347258</name>
</gene>
<evidence type="ECO:0000256" key="3">
    <source>
        <dbReference type="ARBA" id="ARBA00022448"/>
    </source>
</evidence>
<dbReference type="GO" id="GO:0006879">
    <property type="term" value="P:intracellular iron ion homeostasis"/>
    <property type="evidence" value="ECO:0000318"/>
    <property type="project" value="GO_Central"/>
</dbReference>
<reference evidence="9 10" key="1">
    <citation type="journal article" date="2011" name="Science">
        <title>The ecoresponsive genome of Daphnia pulex.</title>
        <authorList>
            <person name="Colbourne J.K."/>
            <person name="Pfrender M.E."/>
            <person name="Gilbert D."/>
            <person name="Thomas W.K."/>
            <person name="Tucker A."/>
            <person name="Oakley T.H."/>
            <person name="Tokishita S."/>
            <person name="Aerts A."/>
            <person name="Arnold G.J."/>
            <person name="Basu M.K."/>
            <person name="Bauer D.J."/>
            <person name="Caceres C.E."/>
            <person name="Carmel L."/>
            <person name="Casola C."/>
            <person name="Choi J.H."/>
            <person name="Detter J.C."/>
            <person name="Dong Q."/>
            <person name="Dusheyko S."/>
            <person name="Eads B.D."/>
            <person name="Frohlich T."/>
            <person name="Geiler-Samerotte K.A."/>
            <person name="Gerlach D."/>
            <person name="Hatcher P."/>
            <person name="Jogdeo S."/>
            <person name="Krijgsveld J."/>
            <person name="Kriventseva E.V."/>
            <person name="Kultz D."/>
            <person name="Laforsch C."/>
            <person name="Lindquist E."/>
            <person name="Lopez J."/>
            <person name="Manak J.R."/>
            <person name="Muller J."/>
            <person name="Pangilinan J."/>
            <person name="Patwardhan R.P."/>
            <person name="Pitluck S."/>
            <person name="Pritham E.J."/>
            <person name="Rechtsteiner A."/>
            <person name="Rho M."/>
            <person name="Rogozin I.B."/>
            <person name="Sakarya O."/>
            <person name="Salamov A."/>
            <person name="Schaack S."/>
            <person name="Shapiro H."/>
            <person name="Shiga Y."/>
            <person name="Skalitzky C."/>
            <person name="Smith Z."/>
            <person name="Souvorov A."/>
            <person name="Sung W."/>
            <person name="Tang Z."/>
            <person name="Tsuchiya D."/>
            <person name="Tu H."/>
            <person name="Vos H."/>
            <person name="Wang M."/>
            <person name="Wolf Y.I."/>
            <person name="Yamagata H."/>
            <person name="Yamada T."/>
            <person name="Ye Y."/>
            <person name="Shaw J.R."/>
            <person name="Andrews J."/>
            <person name="Crease T.J."/>
            <person name="Tang H."/>
            <person name="Lucas S.M."/>
            <person name="Robertson H.M."/>
            <person name="Bork P."/>
            <person name="Koonin E.V."/>
            <person name="Zdobnov E.M."/>
            <person name="Grigoriev I.V."/>
            <person name="Lynch M."/>
            <person name="Boore J.L."/>
        </authorList>
    </citation>
    <scope>NUCLEOTIDE SEQUENCE [LARGE SCALE GENOMIC DNA]</scope>
</reference>
<feature type="transmembrane region" description="Helical" evidence="8">
    <location>
        <begin position="165"/>
        <end position="184"/>
    </location>
</feature>
<dbReference type="AlphaFoldDB" id="E9GPE6"/>
<feature type="region of interest" description="Disordered" evidence="7">
    <location>
        <begin position="1"/>
        <end position="25"/>
    </location>
</feature>
<dbReference type="eggNOG" id="KOG1291">
    <property type="taxonomic scope" value="Eukaryota"/>
</dbReference>
<dbReference type="GO" id="GO:0034755">
    <property type="term" value="P:iron ion transmembrane transport"/>
    <property type="evidence" value="ECO:0000318"/>
    <property type="project" value="GO_Central"/>
</dbReference>
<evidence type="ECO:0000313" key="9">
    <source>
        <dbReference type="EMBL" id="EFX78626.1"/>
    </source>
</evidence>
<feature type="transmembrane region" description="Helical" evidence="8">
    <location>
        <begin position="464"/>
        <end position="485"/>
    </location>
</feature>
<comment type="subcellular location">
    <subcellularLocation>
        <location evidence="1">Membrane</location>
        <topology evidence="1">Multi-pass membrane protein</topology>
    </subcellularLocation>
</comment>
<dbReference type="GO" id="GO:0005381">
    <property type="term" value="F:iron ion transmembrane transporter activity"/>
    <property type="evidence" value="ECO:0000318"/>
    <property type="project" value="GO_Central"/>
</dbReference>
<dbReference type="PRINTS" id="PR00447">
    <property type="entry name" value="NATRESASSCMP"/>
</dbReference>
<evidence type="ECO:0000256" key="7">
    <source>
        <dbReference type="SAM" id="MobiDB-lite"/>
    </source>
</evidence>
<feature type="transmembrane region" description="Helical" evidence="8">
    <location>
        <begin position="403"/>
        <end position="425"/>
    </location>
</feature>
<protein>
    <submittedName>
        <fullName evidence="9">Uncharacterized protein</fullName>
    </submittedName>
</protein>
<feature type="transmembrane region" description="Helical" evidence="8">
    <location>
        <begin position="497"/>
        <end position="519"/>
    </location>
</feature>
<keyword evidence="5 8" id="KW-1133">Transmembrane helix</keyword>
<dbReference type="HOGENOM" id="CLU_020088_5_2_1"/>
<evidence type="ECO:0000256" key="1">
    <source>
        <dbReference type="ARBA" id="ARBA00004141"/>
    </source>
</evidence>
<sequence>MSASKLDAVNSERQGRDNPSFHQEEDDIPVNQTYYADELISVPDLNESKFSFRTLWAFTGPGFLMSIAYLDPGNIESDLQSGVVAGYKLLWVLMSATIMGLLVQRLAIRLGMVTGLHLAEMCYKQYPKTPRLILWIMAEIAIIGSDIQEVIGTSLAIYILSNQAIPIWGGVLITVFDTFTFLLLDRYGLRKLEFFFGFLITVMAITFGYEYVHDPPPQIEVIKGLFIPGCAGCGPDGVLRAVGIVGAVIMPHNLFLHSALVKSRNVDRKDKGSVKQANMYFFIESCIALFISLIINIFVVCVFAYGLFGKTNLDVVNLCANSTSSSSQEEIEEFFPSNNETVDADIYRAGLFLGCKYGDAARYIWAVGILAAGQSSTMTGTYSGQFVMEGFLNLHWARWKRVLLTRTIAIAPTLFLAIFADIQQLTGLNDYLNAVMSLQLPFALIPTLTFTSSPKIMGDFVNGLFNKILLLVLAAVVVCINLYFVVVTIQEALPPHWAIYTAFGIAGILYMSLVLYLILHLIEAFGGRCCARLPVTLLLFSTSNFMPVQGRSLVGLV</sequence>
<dbReference type="GO" id="GO:0006828">
    <property type="term" value="P:manganese ion transport"/>
    <property type="evidence" value="ECO:0000318"/>
    <property type="project" value="GO_Central"/>
</dbReference>
<dbReference type="InParanoid" id="E9GPE6"/>
<dbReference type="STRING" id="6669.E9GPE6"/>
<dbReference type="GO" id="GO:0030026">
    <property type="term" value="P:intracellular manganese ion homeostasis"/>
    <property type="evidence" value="ECO:0000318"/>
    <property type="project" value="GO_Central"/>
</dbReference>
<dbReference type="InterPro" id="IPR001046">
    <property type="entry name" value="NRAMP_fam"/>
</dbReference>
<feature type="transmembrane region" description="Helical" evidence="8">
    <location>
        <begin position="238"/>
        <end position="260"/>
    </location>
</feature>
<dbReference type="NCBIfam" id="TIGR01197">
    <property type="entry name" value="nramp"/>
    <property type="match status" value="1"/>
</dbReference>
<feature type="transmembrane region" description="Helical" evidence="8">
    <location>
        <begin position="431"/>
        <end position="452"/>
    </location>
</feature>
<evidence type="ECO:0000256" key="2">
    <source>
        <dbReference type="ARBA" id="ARBA00006670"/>
    </source>
</evidence>
<keyword evidence="3" id="KW-0813">Transport</keyword>